<evidence type="ECO:0000313" key="2">
    <source>
        <dbReference type="Proteomes" id="UP000187059"/>
    </source>
</evidence>
<keyword evidence="1" id="KW-0614">Plasmid</keyword>
<evidence type="ECO:0000313" key="1">
    <source>
        <dbReference type="EMBL" id="APZ50463.1"/>
    </source>
</evidence>
<dbReference type="EMBL" id="CP015089">
    <property type="protein sequence ID" value="APZ50463.1"/>
    <property type="molecule type" value="Genomic_DNA"/>
</dbReference>
<sequence>MISISGMSTLVALKLVDATEDKEQALLKEQPEHARAIEHFLENISDVESVDDLMGDYELYSFVMKAYDLEDQIFGKAMMEKVLKSNIEEPDALINRLTDPRFKELYSAMGFGTDGEGNINTALRSWRNRIVEKYIDTQYVNDKTDENEALGTVLEFRRKADEIETAFDILKDPEMSEFFRTILGLPTQMASLDIDRQAEMLTDRFDLETLKDPEEVEKLVRKYVAISDANSDFTSTNGAVQILSGVANSGSGSFLPVTIDIEAIAGFSGYKLR</sequence>
<dbReference type="InterPro" id="IPR010626">
    <property type="entry name" value="DUF1217"/>
</dbReference>
<dbReference type="AlphaFoldDB" id="A0A1P8UM58"/>
<geneLocation type="plasmid" evidence="2">
    <name>ppaby5</name>
</geneLocation>
<dbReference type="InterPro" id="IPR023157">
    <property type="entry name" value="AGR-C-984p-like_sf"/>
</dbReference>
<keyword evidence="1" id="KW-0969">Cilium</keyword>
<dbReference type="KEGG" id="paby:Ga0080574_TMP129"/>
<dbReference type="OrthoDB" id="7824597at2"/>
<name>A0A1P8UM58_9RHOB</name>
<keyword evidence="2" id="KW-1185">Reference proteome</keyword>
<dbReference type="Gene3D" id="1.10.3700.10">
    <property type="entry name" value="AGR C 984p-like"/>
    <property type="match status" value="1"/>
</dbReference>
<keyword evidence="1" id="KW-0282">Flagellum</keyword>
<organism evidence="1 2">
    <name type="scientific">Salipiger abyssi</name>
    <dbReference type="NCBI Taxonomy" id="1250539"/>
    <lineage>
        <taxon>Bacteria</taxon>
        <taxon>Pseudomonadati</taxon>
        <taxon>Pseudomonadota</taxon>
        <taxon>Alphaproteobacteria</taxon>
        <taxon>Rhodobacterales</taxon>
        <taxon>Roseobacteraceae</taxon>
        <taxon>Salipiger</taxon>
    </lineage>
</organism>
<dbReference type="Pfam" id="PF06748">
    <property type="entry name" value="DUF1217"/>
    <property type="match status" value="1"/>
</dbReference>
<gene>
    <name evidence="1" type="ORF">Ga0080574_TMP129</name>
</gene>
<reference evidence="1 2" key="1">
    <citation type="submission" date="2016-04" db="EMBL/GenBank/DDBJ databases">
        <title>Deep-sea bacteria in the southern Pacific.</title>
        <authorList>
            <person name="Tang K."/>
        </authorList>
    </citation>
    <scope>NUCLEOTIDE SEQUENCE [LARGE SCALE GENOMIC DNA]</scope>
    <source>
        <strain evidence="1 2">JLT2014</strain>
        <plasmid evidence="2">ppaby5</plasmid>
    </source>
</reference>
<proteinExistence type="predicted"/>
<protein>
    <submittedName>
        <fullName evidence="1">Flagellar protein FlbT</fullName>
    </submittedName>
</protein>
<keyword evidence="1" id="KW-0966">Cell projection</keyword>
<dbReference type="SUPFAM" id="SSF158837">
    <property type="entry name" value="AGR C 984p-like"/>
    <property type="match status" value="1"/>
</dbReference>
<accession>A0A1P8UM58</accession>
<dbReference type="RefSeq" id="WP_076694131.1">
    <property type="nucleotide sequence ID" value="NZ_CP015089.1"/>
</dbReference>
<dbReference type="Proteomes" id="UP000187059">
    <property type="component" value="Plasmid pPABY5"/>
</dbReference>